<feature type="compositionally biased region" description="Acidic residues" evidence="1">
    <location>
        <begin position="336"/>
        <end position="352"/>
    </location>
</feature>
<dbReference type="EMBL" id="HBII01007398">
    <property type="protein sequence ID" value="CAE0344368.1"/>
    <property type="molecule type" value="Transcribed_RNA"/>
</dbReference>
<evidence type="ECO:0008006" key="3">
    <source>
        <dbReference type="Google" id="ProtNLM"/>
    </source>
</evidence>
<feature type="region of interest" description="Disordered" evidence="1">
    <location>
        <begin position="321"/>
        <end position="352"/>
    </location>
</feature>
<dbReference type="Gene3D" id="3.40.30.10">
    <property type="entry name" value="Glutaredoxin"/>
    <property type="match status" value="1"/>
</dbReference>
<dbReference type="Pfam" id="PF13848">
    <property type="entry name" value="Thioredoxin_6"/>
    <property type="match status" value="1"/>
</dbReference>
<organism evidence="2">
    <name type="scientific">Euplotes harpa</name>
    <dbReference type="NCBI Taxonomy" id="151035"/>
    <lineage>
        <taxon>Eukaryota</taxon>
        <taxon>Sar</taxon>
        <taxon>Alveolata</taxon>
        <taxon>Ciliophora</taxon>
        <taxon>Intramacronucleata</taxon>
        <taxon>Spirotrichea</taxon>
        <taxon>Hypotrichia</taxon>
        <taxon>Euplotida</taxon>
        <taxon>Euplotidae</taxon>
        <taxon>Euplotes</taxon>
    </lineage>
</organism>
<evidence type="ECO:0000256" key="1">
    <source>
        <dbReference type="SAM" id="MobiDB-lite"/>
    </source>
</evidence>
<proteinExistence type="predicted"/>
<gene>
    <name evidence="2" type="ORF">EHAR0213_LOCUS3275</name>
</gene>
<protein>
    <recommendedName>
        <fullName evidence="3">Thioredoxin domain-containing protein</fullName>
    </recommendedName>
</protein>
<name>A0A7S3J4G6_9SPIT</name>
<evidence type="ECO:0000313" key="2">
    <source>
        <dbReference type="EMBL" id="CAE0344368.1"/>
    </source>
</evidence>
<sequence>MGAKWFNGTSTNSIVLFSNVRPPSDLQRMYDLEVKDNYDLTRWINFSSLEEVEEFTPLSYYIMKHFDMPIFIAFFDQNYTQHQECKSLMSKLEIIAHEYPQILFSYTDDSRLYHLKDKVFINWDEMPAFGLVNNEDMMPIVFPRNQPFTNPNLHAFLDGFMKGTIYNRNFTLPDVNLNFSSNMEKVYKLSSFNATEMTILLDDSQDGVLLLYNSSDSFTINNQVTQIFEMTAELFARLEANTLKFFQFDVANAGIHESLVNEKPFPQAQFLPAFHKNITPYKVIPELGMHDLIEYVKKHSEISLDMVFKRMNKEILNSEEILEDEHNDFDEHSEEHELEDDQNSNDSSVEDL</sequence>
<accession>A0A7S3J4G6</accession>
<dbReference type="AlphaFoldDB" id="A0A7S3J4G6"/>
<reference evidence="2" key="1">
    <citation type="submission" date="2021-01" db="EMBL/GenBank/DDBJ databases">
        <authorList>
            <person name="Corre E."/>
            <person name="Pelletier E."/>
            <person name="Niang G."/>
            <person name="Scheremetjew M."/>
            <person name="Finn R."/>
            <person name="Kale V."/>
            <person name="Holt S."/>
            <person name="Cochrane G."/>
            <person name="Meng A."/>
            <person name="Brown T."/>
            <person name="Cohen L."/>
        </authorList>
    </citation>
    <scope>NUCLEOTIDE SEQUENCE</scope>
    <source>
        <strain evidence="2">FSP1.4</strain>
    </source>
</reference>